<feature type="coiled-coil region" evidence="1">
    <location>
        <begin position="15"/>
        <end position="42"/>
    </location>
</feature>
<dbReference type="EMBL" id="JAHRIN010032076">
    <property type="protein sequence ID" value="MEQ2202196.1"/>
    <property type="molecule type" value="Genomic_DNA"/>
</dbReference>
<dbReference type="Proteomes" id="UP001434883">
    <property type="component" value="Unassembled WGS sequence"/>
</dbReference>
<name>A0ABV0R2D8_9TELE</name>
<gene>
    <name evidence="2" type="ORF">XENOCAPTIV_026971</name>
</gene>
<evidence type="ECO:0000256" key="1">
    <source>
        <dbReference type="SAM" id="Coils"/>
    </source>
</evidence>
<feature type="non-terminal residue" evidence="2">
    <location>
        <position position="1"/>
    </location>
</feature>
<protein>
    <submittedName>
        <fullName evidence="2">Uncharacterized protein</fullName>
    </submittedName>
</protein>
<keyword evidence="1" id="KW-0175">Coiled coil</keyword>
<proteinExistence type="predicted"/>
<accession>A0ABV0R2D8</accession>
<evidence type="ECO:0000313" key="2">
    <source>
        <dbReference type="EMBL" id="MEQ2202196.1"/>
    </source>
</evidence>
<evidence type="ECO:0000313" key="3">
    <source>
        <dbReference type="Proteomes" id="UP001434883"/>
    </source>
</evidence>
<organism evidence="2 3">
    <name type="scientific">Xenoophorus captivus</name>
    <dbReference type="NCBI Taxonomy" id="1517983"/>
    <lineage>
        <taxon>Eukaryota</taxon>
        <taxon>Metazoa</taxon>
        <taxon>Chordata</taxon>
        <taxon>Craniata</taxon>
        <taxon>Vertebrata</taxon>
        <taxon>Euteleostomi</taxon>
        <taxon>Actinopterygii</taxon>
        <taxon>Neopterygii</taxon>
        <taxon>Teleostei</taxon>
        <taxon>Neoteleostei</taxon>
        <taxon>Acanthomorphata</taxon>
        <taxon>Ovalentaria</taxon>
        <taxon>Atherinomorphae</taxon>
        <taxon>Cyprinodontiformes</taxon>
        <taxon>Goodeidae</taxon>
        <taxon>Xenoophorus</taxon>
    </lineage>
</organism>
<keyword evidence="3" id="KW-1185">Reference proteome</keyword>
<reference evidence="2 3" key="1">
    <citation type="submission" date="2021-06" db="EMBL/GenBank/DDBJ databases">
        <authorList>
            <person name="Palmer J.M."/>
        </authorList>
    </citation>
    <scope>NUCLEOTIDE SEQUENCE [LARGE SCALE GENOMIC DNA]</scope>
    <source>
        <strain evidence="2 3">XC_2019</strain>
        <tissue evidence="2">Muscle</tissue>
    </source>
</reference>
<comment type="caution">
    <text evidence="2">The sequence shown here is derived from an EMBL/GenBank/DDBJ whole genome shotgun (WGS) entry which is preliminary data.</text>
</comment>
<sequence length="63" mass="7132">LEDLYCLSEMNGASANMAREELRESALRIESLSTQLAGLQKEVEIFDLLTFLFFKRCSLNSAD</sequence>